<evidence type="ECO:0000256" key="12">
    <source>
        <dbReference type="ARBA" id="ARBA00063570"/>
    </source>
</evidence>
<sequence length="433" mass="45954">RPIARTAVVSGCRSFGAPQQRSLSLHEYVSMELLKEAGVAVPKAVVAASPAEAFRAAEEIGTEDLVVKAQVLAGGRAQGTFKGGLKGGVQMVSSPEEAQVAAAGMISRKLLTKQTGQAGRICQRVLVCERRYLRKEYYFAVALEGAFQGPVLIGSARGGVNIEEVASEEPSAILKEPVDIAEGLREEQALHLARRMGFPEKSASAAAKNMLKLYGLFLRYDALLVEVNPLAEDAAGRVVCVDAKINLDDNAAFRQAGVFGQRDWSQADEKEREASEAGLNYVVLEGDIGCLVNGAGLAMATMDLIQLHGGRPANFLDVGGGATAEQVKEAFKLITSDAGVKSILVNIFGGIMRCDTIAEGILLAAGELALKIPVVVRLQGTGVDRAKALIVESQLEILPCDELDQAAKAAVGLSKIVTLAKEARLEVSFQWRI</sequence>
<evidence type="ECO:0000313" key="16">
    <source>
        <dbReference type="Proteomes" id="UP000472273"/>
    </source>
</evidence>
<dbReference type="InterPro" id="IPR034723">
    <property type="entry name" value="Succ_CoA_betaA_euk"/>
</dbReference>
<dbReference type="NCBIfam" id="NF001913">
    <property type="entry name" value="PRK00696.1"/>
    <property type="match status" value="1"/>
</dbReference>
<dbReference type="HAMAP" id="MF_00558">
    <property type="entry name" value="Succ_CoA_beta"/>
    <property type="match status" value="1"/>
</dbReference>
<keyword evidence="7 13" id="KW-0460">Magnesium</keyword>
<dbReference type="NCBIfam" id="TIGR01016">
    <property type="entry name" value="sucCoAbeta"/>
    <property type="match status" value="1"/>
</dbReference>
<keyword evidence="2 13" id="KW-0816">Tricarboxylic acid cycle</keyword>
<dbReference type="Gene3D" id="3.40.50.261">
    <property type="entry name" value="Succinyl-CoA synthetase domains"/>
    <property type="match status" value="1"/>
</dbReference>
<dbReference type="OMA" id="DIGCMIN"/>
<dbReference type="PANTHER" id="PTHR11815">
    <property type="entry name" value="SUCCINYL-COA SYNTHETASE BETA CHAIN"/>
    <property type="match status" value="1"/>
</dbReference>
<keyword evidence="8" id="KW-0809">Transit peptide</keyword>
<keyword evidence="16" id="KW-1185">Reference proteome</keyword>
<comment type="function">
    <text evidence="13">ATP-specific succinyl-CoA synthetase functions in the citric acid cycle (TCA), coupling the hydrolysis of succinyl-CoA to the synthesis of ATP and thus represents the only step of substrate-level phosphorylation in the TCA. The beta subunit provides nucleotide specificity of the enzyme and binds the substrate succinate, while the binding sites for coenzyme A and phosphate are found in the alpha subunit.</text>
</comment>
<dbReference type="FunFam" id="3.30.1490.20:FF:000004">
    <property type="entry name" value="Succinate--CoA ligase [ADP-forming] subunit beta, mitochondrial"/>
    <property type="match status" value="1"/>
</dbReference>
<evidence type="ECO:0000256" key="2">
    <source>
        <dbReference type="ARBA" id="ARBA00022532"/>
    </source>
</evidence>
<feature type="domain" description="ATP-grasp" evidence="14">
    <location>
        <begin position="31"/>
        <end position="258"/>
    </location>
</feature>
<name>A0A670Z939_PSETE</name>
<feature type="binding site" evidence="13">
    <location>
        <position position="242"/>
    </location>
    <ligand>
        <name>Mg(2+)</name>
        <dbReference type="ChEBI" id="CHEBI:18420"/>
    </ligand>
</feature>
<dbReference type="Gene3D" id="3.30.1490.20">
    <property type="entry name" value="ATP-grasp fold, A domain"/>
    <property type="match status" value="1"/>
</dbReference>
<keyword evidence="3 13" id="KW-0436">Ligase</keyword>
<comment type="subunit">
    <text evidence="13">Heterodimer of an alpha and a beta subunit. The beta subunit determines specificity for ATP.</text>
</comment>
<dbReference type="FunFam" id="3.40.50.261:FF:000001">
    <property type="entry name" value="Succinate--CoA ligase [ADP-forming] subunit beta"/>
    <property type="match status" value="1"/>
</dbReference>
<dbReference type="Pfam" id="PF08442">
    <property type="entry name" value="ATP-grasp_2"/>
    <property type="match status" value="1"/>
</dbReference>
<dbReference type="InterPro" id="IPR005811">
    <property type="entry name" value="SUCC_ACL_C"/>
</dbReference>
<dbReference type="SUPFAM" id="SSF56059">
    <property type="entry name" value="Glutathione synthetase ATP-binding domain-like"/>
    <property type="match status" value="1"/>
</dbReference>
<dbReference type="Ensembl" id="ENSPTXT00000020310.1">
    <property type="protein sequence ID" value="ENSPTXP00000019709.1"/>
    <property type="gene ID" value="ENSPTXG00000013629.1"/>
</dbReference>
<dbReference type="GO" id="GO:0006099">
    <property type="term" value="P:tricarboxylic acid cycle"/>
    <property type="evidence" value="ECO:0007669"/>
    <property type="project" value="UniProtKB-UniRule"/>
</dbReference>
<evidence type="ECO:0000256" key="10">
    <source>
        <dbReference type="ARBA" id="ARBA00052879"/>
    </source>
</evidence>
<comment type="caution">
    <text evidence="13">Lacks conserved residue(s) required for the propagation of feature annotation.</text>
</comment>
<dbReference type="GO" id="GO:0042709">
    <property type="term" value="C:succinate-CoA ligase complex"/>
    <property type="evidence" value="ECO:0007669"/>
    <property type="project" value="TreeGrafter"/>
</dbReference>
<dbReference type="InterPro" id="IPR011761">
    <property type="entry name" value="ATP-grasp"/>
</dbReference>
<evidence type="ECO:0000313" key="15">
    <source>
        <dbReference type="Ensembl" id="ENSPTXP00000019709.1"/>
    </source>
</evidence>
<comment type="similarity">
    <text evidence="13">Belongs to the succinate/malate CoA ligase beta subunit family. ATP-specific subunit beta subfamily.</text>
</comment>
<reference evidence="15" key="1">
    <citation type="submission" date="2025-08" db="UniProtKB">
        <authorList>
            <consortium name="Ensembl"/>
        </authorList>
    </citation>
    <scope>IDENTIFICATION</scope>
</reference>
<dbReference type="PROSITE" id="PS01217">
    <property type="entry name" value="SUCCINYL_COA_LIG_3"/>
    <property type="match status" value="1"/>
</dbReference>
<dbReference type="GO" id="GO:0004776">
    <property type="term" value="F:succinate-CoA ligase (GDP-forming) activity"/>
    <property type="evidence" value="ECO:0007669"/>
    <property type="project" value="UniProtKB-EC"/>
</dbReference>
<dbReference type="PANTHER" id="PTHR11815:SF1">
    <property type="entry name" value="SUCCINATE--COA LIGASE [ADP-FORMING] SUBUNIT BETA, MITOCHONDRIAL"/>
    <property type="match status" value="1"/>
</dbReference>
<evidence type="ECO:0000259" key="14">
    <source>
        <dbReference type="PROSITE" id="PS50975"/>
    </source>
</evidence>
<dbReference type="Pfam" id="PF00549">
    <property type="entry name" value="Ligase_CoA"/>
    <property type="match status" value="1"/>
</dbReference>
<gene>
    <name evidence="15" type="primary">LOC113454974</name>
    <name evidence="13" type="synonym">SUCLA2</name>
</gene>
<reference evidence="15" key="2">
    <citation type="submission" date="2025-09" db="UniProtKB">
        <authorList>
            <consortium name="Ensembl"/>
        </authorList>
    </citation>
    <scope>IDENTIFICATION</scope>
</reference>
<comment type="function">
    <text evidence="11">GTP-specific succinyl-CoA synthetase functions in the citric acid cycle (TCA), coupling the hydrolysis of succinyl-CoA to the synthesis of GTP and thus represents the only step of substrate-level phosphorylation in the TCA. The beta subunit provides nucleotide specificity of the enzyme and binds the substrate succinate, while the binding sites for coenzyme A and phosphate are found in the alpha subunit.</text>
</comment>
<feature type="binding site" evidence="13">
    <location>
        <position position="293"/>
    </location>
    <ligand>
        <name>substrate</name>
        <note>ligand shared with subunit alpha</note>
    </ligand>
</feature>
<dbReference type="GeneTree" id="ENSGT00390000010170"/>
<evidence type="ECO:0000256" key="11">
    <source>
        <dbReference type="ARBA" id="ARBA00053833"/>
    </source>
</evidence>
<dbReference type="FunFam" id="3.30.470.20:FF:000002">
    <property type="entry name" value="Succinate--CoA ligase [ADP-forming] subunit beta"/>
    <property type="match status" value="1"/>
</dbReference>
<dbReference type="Proteomes" id="UP000472273">
    <property type="component" value="Unplaced"/>
</dbReference>
<evidence type="ECO:0000256" key="13">
    <source>
        <dbReference type="HAMAP-Rule" id="MF_03220"/>
    </source>
</evidence>
<dbReference type="Gene3D" id="3.30.470.20">
    <property type="entry name" value="ATP-grasp fold, B domain"/>
    <property type="match status" value="1"/>
</dbReference>
<dbReference type="PIRSF" id="PIRSF001554">
    <property type="entry name" value="SucCS_beta"/>
    <property type="match status" value="1"/>
</dbReference>
<comment type="subcellular location">
    <subcellularLocation>
        <location evidence="13">Mitochondrion</location>
    </subcellularLocation>
</comment>
<dbReference type="GO" id="GO:0006104">
    <property type="term" value="P:succinyl-CoA metabolic process"/>
    <property type="evidence" value="ECO:0007669"/>
    <property type="project" value="TreeGrafter"/>
</dbReference>
<evidence type="ECO:0000256" key="9">
    <source>
        <dbReference type="ARBA" id="ARBA00023128"/>
    </source>
</evidence>
<dbReference type="EC" id="6.2.1.5" evidence="13"/>
<dbReference type="HAMAP" id="MF_03220">
    <property type="entry name" value="Succ_CoA_betaA_euk"/>
    <property type="match status" value="1"/>
</dbReference>
<evidence type="ECO:0000256" key="7">
    <source>
        <dbReference type="ARBA" id="ARBA00022842"/>
    </source>
</evidence>
<dbReference type="GO" id="GO:0005524">
    <property type="term" value="F:ATP binding"/>
    <property type="evidence" value="ECO:0007669"/>
    <property type="project" value="UniProtKB-UniRule"/>
</dbReference>
<comment type="pathway">
    <text evidence="1 13">Carbohydrate metabolism; tricarboxylic acid cycle; succinate from succinyl-CoA (ligase route): step 1/1.</text>
</comment>
<dbReference type="InterPro" id="IPR013815">
    <property type="entry name" value="ATP_grasp_subdomain_1"/>
</dbReference>
<feature type="site" description="Important for substrate specificity" evidence="13">
    <location>
        <position position="64"/>
    </location>
</feature>
<keyword evidence="4 13" id="KW-0479">Metal-binding</keyword>
<accession>A0A670Z939</accession>
<dbReference type="SUPFAM" id="SSF52210">
    <property type="entry name" value="Succinyl-CoA synthetase domains"/>
    <property type="match status" value="1"/>
</dbReference>
<dbReference type="GO" id="GO:0004775">
    <property type="term" value="F:succinate-CoA ligase (ADP-forming) activity"/>
    <property type="evidence" value="ECO:0007669"/>
    <property type="project" value="UniProtKB-UniRule"/>
</dbReference>
<comment type="catalytic activity">
    <reaction evidence="10">
        <text>GTP + succinate + CoA = succinyl-CoA + GDP + phosphate</text>
        <dbReference type="Rhea" id="RHEA:22120"/>
        <dbReference type="ChEBI" id="CHEBI:30031"/>
        <dbReference type="ChEBI" id="CHEBI:37565"/>
        <dbReference type="ChEBI" id="CHEBI:43474"/>
        <dbReference type="ChEBI" id="CHEBI:57287"/>
        <dbReference type="ChEBI" id="CHEBI:57292"/>
        <dbReference type="ChEBI" id="CHEBI:58189"/>
        <dbReference type="EC" id="6.2.1.4"/>
    </reaction>
</comment>
<evidence type="ECO:0000256" key="4">
    <source>
        <dbReference type="ARBA" id="ARBA00022723"/>
    </source>
</evidence>
<evidence type="ECO:0000256" key="1">
    <source>
        <dbReference type="ARBA" id="ARBA00005064"/>
    </source>
</evidence>
<feature type="binding site" evidence="13">
    <location>
        <position position="228"/>
    </location>
    <ligand>
        <name>Mg(2+)</name>
        <dbReference type="ChEBI" id="CHEBI:18420"/>
    </ligand>
</feature>
<feature type="binding site" evidence="13">
    <location>
        <begin position="350"/>
        <end position="352"/>
    </location>
    <ligand>
        <name>substrate</name>
        <note>ligand shared with subunit alpha</note>
    </ligand>
</feature>
<comment type="cofactor">
    <cofactor evidence="13">
        <name>Mg(2+)</name>
        <dbReference type="ChEBI" id="CHEBI:18420"/>
    </cofactor>
    <text evidence="13">Binds 1 Mg(2+) ion per subunit.</text>
</comment>
<dbReference type="InterPro" id="IPR005809">
    <property type="entry name" value="Succ_CoA_ligase-like_bsu"/>
</dbReference>
<dbReference type="InterPro" id="IPR016102">
    <property type="entry name" value="Succinyl-CoA_synth-like"/>
</dbReference>
<keyword evidence="9 13" id="KW-0496">Mitochondrion</keyword>
<dbReference type="GO" id="GO:0000287">
    <property type="term" value="F:magnesium ion binding"/>
    <property type="evidence" value="ECO:0007669"/>
    <property type="project" value="UniProtKB-UniRule"/>
</dbReference>
<evidence type="ECO:0000256" key="8">
    <source>
        <dbReference type="ARBA" id="ARBA00022946"/>
    </source>
</evidence>
<dbReference type="UniPathway" id="UPA00223">
    <property type="reaction ID" value="UER00999"/>
</dbReference>
<evidence type="ECO:0000256" key="6">
    <source>
        <dbReference type="ARBA" id="ARBA00022840"/>
    </source>
</evidence>
<keyword evidence="5 13" id="KW-0547">Nucleotide-binding</keyword>
<dbReference type="GO" id="GO:0005739">
    <property type="term" value="C:mitochondrion"/>
    <property type="evidence" value="ECO:0007669"/>
    <property type="project" value="UniProtKB-SubCell"/>
</dbReference>
<evidence type="ECO:0000256" key="5">
    <source>
        <dbReference type="ARBA" id="ARBA00022741"/>
    </source>
</evidence>
<evidence type="ECO:0000256" key="3">
    <source>
        <dbReference type="ARBA" id="ARBA00022598"/>
    </source>
</evidence>
<feature type="binding site" evidence="13">
    <location>
        <position position="68"/>
    </location>
    <ligand>
        <name>ATP</name>
        <dbReference type="ChEBI" id="CHEBI:30616"/>
    </ligand>
</feature>
<organism evidence="15 16">
    <name type="scientific">Pseudonaja textilis</name>
    <name type="common">Eastern brown snake</name>
    <dbReference type="NCBI Taxonomy" id="8673"/>
    <lineage>
        <taxon>Eukaryota</taxon>
        <taxon>Metazoa</taxon>
        <taxon>Chordata</taxon>
        <taxon>Craniata</taxon>
        <taxon>Vertebrata</taxon>
        <taxon>Euteleostomi</taxon>
        <taxon>Lepidosauria</taxon>
        <taxon>Squamata</taxon>
        <taxon>Bifurcata</taxon>
        <taxon>Unidentata</taxon>
        <taxon>Episquamata</taxon>
        <taxon>Toxicofera</taxon>
        <taxon>Serpentes</taxon>
        <taxon>Colubroidea</taxon>
        <taxon>Elapidae</taxon>
        <taxon>Hydrophiinae</taxon>
        <taxon>Pseudonaja</taxon>
    </lineage>
</organism>
<protein>
    <recommendedName>
        <fullName evidence="13">Succinate--CoA ligase [ADP-forming] subunit beta, mitochondrial</fullName>
        <ecNumber evidence="13">6.2.1.5</ecNumber>
    </recommendedName>
    <alternativeName>
        <fullName evidence="13">ATP-specific succinyl-CoA synthetase subunit beta</fullName>
        <shortName evidence="13">A-SCS</shortName>
    </alternativeName>
    <alternativeName>
        <fullName evidence="13">Succinyl-CoA synthetase beta-A chain</fullName>
        <shortName evidence="13">SCS-betaA</shortName>
    </alternativeName>
</protein>
<comment type="catalytic activity">
    <reaction evidence="13">
        <text>succinate + ATP + CoA = succinyl-CoA + ADP + phosphate</text>
        <dbReference type="Rhea" id="RHEA:17661"/>
        <dbReference type="ChEBI" id="CHEBI:30031"/>
        <dbReference type="ChEBI" id="CHEBI:30616"/>
        <dbReference type="ChEBI" id="CHEBI:43474"/>
        <dbReference type="ChEBI" id="CHEBI:57287"/>
        <dbReference type="ChEBI" id="CHEBI:57292"/>
        <dbReference type="ChEBI" id="CHEBI:456216"/>
        <dbReference type="EC" id="6.2.1.5"/>
    </reaction>
</comment>
<dbReference type="AlphaFoldDB" id="A0A670Z939"/>
<dbReference type="InterPro" id="IPR013650">
    <property type="entry name" value="ATP-grasp_succ-CoA_synth-type"/>
</dbReference>
<dbReference type="PROSITE" id="PS50975">
    <property type="entry name" value="ATP_GRASP"/>
    <property type="match status" value="1"/>
</dbReference>
<feature type="site" description="Important for substrate specificity" evidence="13">
    <location>
        <position position="132"/>
    </location>
</feature>
<proteinExistence type="inferred from homology"/>
<keyword evidence="6 13" id="KW-0067">ATP-binding</keyword>
<comment type="subunit">
    <text evidence="12">Heterodimer of an alpha and a beta subunit. The beta subunit determines specificity for GTP.</text>
</comment>
<dbReference type="InterPro" id="IPR017866">
    <property type="entry name" value="Succ-CoA_synthase_bsu_CS"/>
</dbReference>